<dbReference type="RefSeq" id="WP_327598363.1">
    <property type="nucleotide sequence ID" value="NZ_JAYXHS010000001.1"/>
</dbReference>
<dbReference type="InterPro" id="IPR001610">
    <property type="entry name" value="PAC"/>
</dbReference>
<dbReference type="Gene3D" id="1.10.287.130">
    <property type="match status" value="1"/>
</dbReference>
<evidence type="ECO:0000259" key="16">
    <source>
        <dbReference type="PROSITE" id="PS50113"/>
    </source>
</evidence>
<keyword evidence="7 14" id="KW-0812">Transmembrane</keyword>
<evidence type="ECO:0000256" key="12">
    <source>
        <dbReference type="ARBA" id="ARBA00023012"/>
    </source>
</evidence>
<dbReference type="SUPFAM" id="SSF47384">
    <property type="entry name" value="Homodimeric domain of signal transducing histidine kinase"/>
    <property type="match status" value="1"/>
</dbReference>
<protein>
    <recommendedName>
        <fullName evidence="3">histidine kinase</fullName>
        <ecNumber evidence="3">2.7.13.3</ecNumber>
    </recommendedName>
</protein>
<sequence>MNLSLLLAHWSRLVLVAVALLALTAVSAIYLEQSLEEQALSPLLSGEKQRALRRAESFQRSLKVPVSDVIALSRSKVLRQAVQDYSAQSLDRLAEVGATLAESGITYEKVRLLDAHGKERMRINLRGRHAVRVPERELQDKSGRYFFTRPTGLADGEVFISRIDLDVDNDKIQVPHLPTLRVATPIRHADGSLGGVLVLNVAVDSLTPIFNTAVVGAIPVWMTDSAGFWLKGPKPELEWGFQLNRPDARLSVFEPEVARAAESGDVVQLTTPSGLWTLGRVDLPASKAIAAPRPEFEQFRSVHLISRVPAEQLESMVAPTRRITLITAICVGLLLVVLTSLMILAFEARKQQARDAENARHRLRLALVGGGLSMWIADLTSAGVYLNASWQKITGYPQGPSTMDAWLALIHADDRSGVLEAFALMRSGQRSSVETILRLRHQDGHWLTLGLYGGVVDHTQGGTPAQAAGVLRDLSLIEQSEKRLALAMLAGDVSWWDWNVPGNVVSLDARWALLTGDDGETRQELLLPLASVFEDAVHLEDRAALSAAITALLSGQRGLIAADYRLRRRDGDWTWILARGEVMERSENGSPTRVLGTFKDITQRKRLELELREERRLLEQRVAERTQNLELARQEAERANTAKNTFLANISHEMRTPMHGIIGFSDMGQKLGASAPAEVATTYFSAINQSAARLLTLLNDLLDMSKLESGMMSFHPERIDPVMLIDSNVSELQALAQQKNLRLQLQAEAPLPSLHADPIRIGQVVRNLLANSIRYSPEDDVIRIELSALDGTALDLTPEEGVLRLVVSDHGCGIPPDELESIFDKFVQSTRTRSGAGGTGLGLSICRDIVSFHKGRIRAFNNPEGGATFEVLLPARHADDGSGSANDAQAASRAATDS</sequence>
<dbReference type="SMART" id="SM00388">
    <property type="entry name" value="HisKA"/>
    <property type="match status" value="1"/>
</dbReference>
<comment type="caution">
    <text evidence="17">The sequence shown here is derived from an EMBL/GenBank/DDBJ whole genome shotgun (WGS) entry which is preliminary data.</text>
</comment>
<keyword evidence="8" id="KW-0547">Nucleotide-binding</keyword>
<dbReference type="CDD" id="cd00130">
    <property type="entry name" value="PAS"/>
    <property type="match status" value="2"/>
</dbReference>
<evidence type="ECO:0000313" key="17">
    <source>
        <dbReference type="EMBL" id="MEC5385408.1"/>
    </source>
</evidence>
<accession>A0ABU6K2W0</accession>
<dbReference type="SUPFAM" id="SSF103190">
    <property type="entry name" value="Sensory domain-like"/>
    <property type="match status" value="2"/>
</dbReference>
<keyword evidence="4" id="KW-1003">Cell membrane</keyword>
<evidence type="ECO:0000256" key="10">
    <source>
        <dbReference type="ARBA" id="ARBA00022840"/>
    </source>
</evidence>
<dbReference type="InterPro" id="IPR005467">
    <property type="entry name" value="His_kinase_dom"/>
</dbReference>
<evidence type="ECO:0000256" key="3">
    <source>
        <dbReference type="ARBA" id="ARBA00012438"/>
    </source>
</evidence>
<comment type="subcellular location">
    <subcellularLocation>
        <location evidence="2">Cell membrane</location>
        <topology evidence="2">Multi-pass membrane protein</topology>
    </subcellularLocation>
</comment>
<evidence type="ECO:0000256" key="9">
    <source>
        <dbReference type="ARBA" id="ARBA00022777"/>
    </source>
</evidence>
<dbReference type="InterPro" id="IPR035965">
    <property type="entry name" value="PAS-like_dom_sf"/>
</dbReference>
<dbReference type="InterPro" id="IPR050736">
    <property type="entry name" value="Sensor_HK_Regulatory"/>
</dbReference>
<dbReference type="Pfam" id="PF02518">
    <property type="entry name" value="HATPase_c"/>
    <property type="match status" value="1"/>
</dbReference>
<evidence type="ECO:0000256" key="11">
    <source>
        <dbReference type="ARBA" id="ARBA00022989"/>
    </source>
</evidence>
<dbReference type="SUPFAM" id="SSF55785">
    <property type="entry name" value="PYP-like sensor domain (PAS domain)"/>
    <property type="match status" value="2"/>
</dbReference>
<feature type="coiled-coil region" evidence="13">
    <location>
        <begin position="604"/>
        <end position="642"/>
    </location>
</feature>
<dbReference type="Proteomes" id="UP001331561">
    <property type="component" value="Unassembled WGS sequence"/>
</dbReference>
<keyword evidence="5" id="KW-0597">Phosphoprotein</keyword>
<keyword evidence="6" id="KW-0808">Transferase</keyword>
<keyword evidence="9" id="KW-0418">Kinase</keyword>
<dbReference type="NCBIfam" id="TIGR00229">
    <property type="entry name" value="sensory_box"/>
    <property type="match status" value="2"/>
</dbReference>
<dbReference type="SMART" id="SM00086">
    <property type="entry name" value="PAC"/>
    <property type="match status" value="2"/>
</dbReference>
<organism evidence="17 18">
    <name type="scientific">Uliginosibacterium silvisoli</name>
    <dbReference type="NCBI Taxonomy" id="3114758"/>
    <lineage>
        <taxon>Bacteria</taxon>
        <taxon>Pseudomonadati</taxon>
        <taxon>Pseudomonadota</taxon>
        <taxon>Betaproteobacteria</taxon>
        <taxon>Rhodocyclales</taxon>
        <taxon>Zoogloeaceae</taxon>
        <taxon>Uliginosibacterium</taxon>
    </lineage>
</organism>
<feature type="transmembrane region" description="Helical" evidence="14">
    <location>
        <begin position="365"/>
        <end position="386"/>
    </location>
</feature>
<dbReference type="Pfam" id="PF00512">
    <property type="entry name" value="HisKA"/>
    <property type="match status" value="1"/>
</dbReference>
<dbReference type="InterPro" id="IPR036890">
    <property type="entry name" value="HATPase_C_sf"/>
</dbReference>
<dbReference type="PROSITE" id="PS50109">
    <property type="entry name" value="HIS_KIN"/>
    <property type="match status" value="1"/>
</dbReference>
<keyword evidence="18" id="KW-1185">Reference proteome</keyword>
<keyword evidence="10 17" id="KW-0067">ATP-binding</keyword>
<dbReference type="EMBL" id="JAYXHS010000001">
    <property type="protein sequence ID" value="MEC5385408.1"/>
    <property type="molecule type" value="Genomic_DNA"/>
</dbReference>
<dbReference type="PRINTS" id="PR00344">
    <property type="entry name" value="BCTRLSENSOR"/>
</dbReference>
<dbReference type="PANTHER" id="PTHR43711">
    <property type="entry name" value="TWO-COMPONENT HISTIDINE KINASE"/>
    <property type="match status" value="1"/>
</dbReference>
<dbReference type="GO" id="GO:0005524">
    <property type="term" value="F:ATP binding"/>
    <property type="evidence" value="ECO:0007669"/>
    <property type="project" value="UniProtKB-KW"/>
</dbReference>
<dbReference type="InterPro" id="IPR003594">
    <property type="entry name" value="HATPase_dom"/>
</dbReference>
<keyword evidence="11 14" id="KW-1133">Transmembrane helix</keyword>
<evidence type="ECO:0000256" key="13">
    <source>
        <dbReference type="SAM" id="Coils"/>
    </source>
</evidence>
<dbReference type="InterPro" id="IPR000700">
    <property type="entry name" value="PAS-assoc_C"/>
</dbReference>
<feature type="domain" description="Histidine kinase" evidence="15">
    <location>
        <begin position="649"/>
        <end position="877"/>
    </location>
</feature>
<keyword evidence="12" id="KW-0902">Two-component regulatory system</keyword>
<dbReference type="PROSITE" id="PS50113">
    <property type="entry name" value="PAC"/>
    <property type="match status" value="1"/>
</dbReference>
<dbReference type="CDD" id="cd00082">
    <property type="entry name" value="HisKA"/>
    <property type="match status" value="1"/>
</dbReference>
<evidence type="ECO:0000256" key="14">
    <source>
        <dbReference type="SAM" id="Phobius"/>
    </source>
</evidence>
<comment type="catalytic activity">
    <reaction evidence="1">
        <text>ATP + protein L-histidine = ADP + protein N-phospho-L-histidine.</text>
        <dbReference type="EC" id="2.7.13.3"/>
    </reaction>
</comment>
<gene>
    <name evidence="17" type="ORF">VVD49_06710</name>
</gene>
<dbReference type="InterPro" id="IPR036097">
    <property type="entry name" value="HisK_dim/P_sf"/>
</dbReference>
<dbReference type="SMART" id="SM00387">
    <property type="entry name" value="HATPase_c"/>
    <property type="match status" value="1"/>
</dbReference>
<evidence type="ECO:0000259" key="15">
    <source>
        <dbReference type="PROSITE" id="PS50109"/>
    </source>
</evidence>
<dbReference type="InterPro" id="IPR000014">
    <property type="entry name" value="PAS"/>
</dbReference>
<dbReference type="InterPro" id="IPR029151">
    <property type="entry name" value="Sensor-like_sf"/>
</dbReference>
<reference evidence="17 18" key="1">
    <citation type="submission" date="2024-01" db="EMBL/GenBank/DDBJ databases">
        <title>Uliginosibacterium soil sp. nov.</title>
        <authorList>
            <person name="Lv Y."/>
        </authorList>
    </citation>
    <scope>NUCLEOTIDE SEQUENCE [LARGE SCALE GENOMIC DNA]</scope>
    <source>
        <strain evidence="17 18">H3</strain>
    </source>
</reference>
<dbReference type="SUPFAM" id="SSF55874">
    <property type="entry name" value="ATPase domain of HSP90 chaperone/DNA topoisomerase II/histidine kinase"/>
    <property type="match status" value="1"/>
</dbReference>
<dbReference type="InterPro" id="IPR048760">
    <property type="entry name" value="VP0354-like_sensor_dom"/>
</dbReference>
<evidence type="ECO:0000256" key="8">
    <source>
        <dbReference type="ARBA" id="ARBA00022741"/>
    </source>
</evidence>
<evidence type="ECO:0000256" key="6">
    <source>
        <dbReference type="ARBA" id="ARBA00022679"/>
    </source>
</evidence>
<dbReference type="InterPro" id="IPR004358">
    <property type="entry name" value="Sig_transdc_His_kin-like_C"/>
</dbReference>
<dbReference type="EC" id="2.7.13.3" evidence="3"/>
<dbReference type="Pfam" id="PF08447">
    <property type="entry name" value="PAS_3"/>
    <property type="match status" value="2"/>
</dbReference>
<evidence type="ECO:0000256" key="1">
    <source>
        <dbReference type="ARBA" id="ARBA00000085"/>
    </source>
</evidence>
<dbReference type="SMART" id="SM00091">
    <property type="entry name" value="PAS"/>
    <property type="match status" value="2"/>
</dbReference>
<dbReference type="InterPro" id="IPR013655">
    <property type="entry name" value="PAS_fold_3"/>
</dbReference>
<keyword evidence="13" id="KW-0175">Coiled coil</keyword>
<evidence type="ECO:0000313" key="18">
    <source>
        <dbReference type="Proteomes" id="UP001331561"/>
    </source>
</evidence>
<evidence type="ECO:0000256" key="4">
    <source>
        <dbReference type="ARBA" id="ARBA00022475"/>
    </source>
</evidence>
<dbReference type="Gene3D" id="3.30.450.20">
    <property type="entry name" value="PAS domain"/>
    <property type="match status" value="4"/>
</dbReference>
<dbReference type="Pfam" id="PF21623">
    <property type="entry name" value="HK_sensor_dom_bact"/>
    <property type="match status" value="1"/>
</dbReference>
<feature type="transmembrane region" description="Helical" evidence="14">
    <location>
        <begin position="323"/>
        <end position="344"/>
    </location>
</feature>
<dbReference type="InterPro" id="IPR003661">
    <property type="entry name" value="HisK_dim/P_dom"/>
</dbReference>
<dbReference type="PANTHER" id="PTHR43711:SF31">
    <property type="entry name" value="HISTIDINE KINASE"/>
    <property type="match status" value="1"/>
</dbReference>
<evidence type="ECO:0000256" key="2">
    <source>
        <dbReference type="ARBA" id="ARBA00004651"/>
    </source>
</evidence>
<keyword evidence="14" id="KW-0472">Membrane</keyword>
<name>A0ABU6K2W0_9RHOO</name>
<dbReference type="Gene3D" id="3.30.565.10">
    <property type="entry name" value="Histidine kinase-like ATPase, C-terminal domain"/>
    <property type="match status" value="1"/>
</dbReference>
<feature type="domain" description="PAC" evidence="16">
    <location>
        <begin position="560"/>
        <end position="613"/>
    </location>
</feature>
<proteinExistence type="predicted"/>
<evidence type="ECO:0000256" key="5">
    <source>
        <dbReference type="ARBA" id="ARBA00022553"/>
    </source>
</evidence>
<evidence type="ECO:0000256" key="7">
    <source>
        <dbReference type="ARBA" id="ARBA00022692"/>
    </source>
</evidence>